<feature type="compositionally biased region" description="Basic and acidic residues" evidence="1">
    <location>
        <begin position="12"/>
        <end position="24"/>
    </location>
</feature>
<comment type="caution">
    <text evidence="2">The sequence shown here is derived from an EMBL/GenBank/DDBJ whole genome shotgun (WGS) entry which is preliminary data.</text>
</comment>
<feature type="region of interest" description="Disordered" evidence="1">
    <location>
        <begin position="1"/>
        <end position="65"/>
    </location>
</feature>
<evidence type="ECO:0000256" key="1">
    <source>
        <dbReference type="SAM" id="MobiDB-lite"/>
    </source>
</evidence>
<keyword evidence="3" id="KW-1185">Reference proteome</keyword>
<organism evidence="2 3">
    <name type="scientific">Cylindrotheca closterium</name>
    <dbReference type="NCBI Taxonomy" id="2856"/>
    <lineage>
        <taxon>Eukaryota</taxon>
        <taxon>Sar</taxon>
        <taxon>Stramenopiles</taxon>
        <taxon>Ochrophyta</taxon>
        <taxon>Bacillariophyta</taxon>
        <taxon>Bacillariophyceae</taxon>
        <taxon>Bacillariophycidae</taxon>
        <taxon>Bacillariales</taxon>
        <taxon>Bacillariaceae</taxon>
        <taxon>Cylindrotheca</taxon>
    </lineage>
</organism>
<dbReference type="Proteomes" id="UP001295423">
    <property type="component" value="Unassembled WGS sequence"/>
</dbReference>
<accession>A0AAD2CQN7</accession>
<name>A0AAD2CQN7_9STRA</name>
<reference evidence="2" key="1">
    <citation type="submission" date="2023-08" db="EMBL/GenBank/DDBJ databases">
        <authorList>
            <person name="Audoor S."/>
            <person name="Bilcke G."/>
        </authorList>
    </citation>
    <scope>NUCLEOTIDE SEQUENCE</scope>
</reference>
<evidence type="ECO:0000313" key="2">
    <source>
        <dbReference type="EMBL" id="CAJ1943231.1"/>
    </source>
</evidence>
<sequence>MTTFGTKSTRRNIKDDLKTAEQRRQGGQRQALMERNRAKFSSPLNAGPFVYNPSPSPTNESSTSSTEKKIDLFGCSHLAPFSEWYKTQYGCEPSDSLAIFLKPVQDVTSASDCLDDGDQIEAEMMETYLSLHPYLELTANHKADASMNDLAKRFSSLSINCNAMEVDEDEMDIDLPEIDWMQVDIDEMEVDCPYR</sequence>
<dbReference type="EMBL" id="CAKOGP040001113">
    <property type="protein sequence ID" value="CAJ1943231.1"/>
    <property type="molecule type" value="Genomic_DNA"/>
</dbReference>
<protein>
    <submittedName>
        <fullName evidence="2">Uncharacterized protein</fullName>
    </submittedName>
</protein>
<dbReference type="AlphaFoldDB" id="A0AAD2CQN7"/>
<gene>
    <name evidence="2" type="ORF">CYCCA115_LOCUS8336</name>
</gene>
<evidence type="ECO:0000313" key="3">
    <source>
        <dbReference type="Proteomes" id="UP001295423"/>
    </source>
</evidence>
<proteinExistence type="predicted"/>